<dbReference type="Gene3D" id="3.40.50.720">
    <property type="entry name" value="NAD(P)-binding Rossmann-like Domain"/>
    <property type="match status" value="2"/>
</dbReference>
<gene>
    <name evidence="3" type="ORF">V1477_012070</name>
</gene>
<proteinExistence type="inferred from homology"/>
<dbReference type="GO" id="GO:0016491">
    <property type="term" value="F:oxidoreductase activity"/>
    <property type="evidence" value="ECO:0007669"/>
    <property type="project" value="UniProtKB-KW"/>
</dbReference>
<sequence>MDKIKDKTVAITGGSGGLGYKYAEDLLKNGAKSVAILDLANSKGTQSVSTLEKEFGKNRAIFVPCDVTNASQFEEAVKKVICTFNNIDIFINNAGILDESRWEEMININVNGLVRGTFLVLDHMSKQNCGKGGTIVNIASIVGVSDKFIPGLVYSGTKHAVIGFSSALKHLEYKTGVRILVMCPGVTETDLFGEDGNRFTKIVDKDCIQKIFDQYPKQTVDNVSQAMVDLIQKGKNGAIWISEGGKPPYQIEIPHYTKLVKMQIKDKRAIVTGSASNLGLAFSRELLRNGVTKVLLIDNREKEGKEAMEILNFEFGRNRAIFLSCDVTRSTDFNVTFKDAINILGGLDILINNASVINETDFVKATDVNVTALIRSTLLGIQQMRRDSGGKGGVVLNVSSIAGLCALPKLPVYSTTKHAVQPYHYQRTKVRIIVLCPGLTEANHEDFQSNLTDPRKYQPQRVQSVAHGLIYAIRCAQNGSIWISEQGKPVYEVQLSDSLPQKTDQPEEQQIAELSTNNALLRFLRNRSFCLLSLACTMRARIHTFLLTKKLIKEEPAVLFPLLSRNEA</sequence>
<dbReference type="SUPFAM" id="SSF51735">
    <property type="entry name" value="NAD(P)-binding Rossmann-fold domains"/>
    <property type="match status" value="2"/>
</dbReference>
<dbReference type="InterPro" id="IPR036291">
    <property type="entry name" value="NAD(P)-bd_dom_sf"/>
</dbReference>
<evidence type="ECO:0000313" key="3">
    <source>
        <dbReference type="EMBL" id="KAL2737114.1"/>
    </source>
</evidence>
<dbReference type="PANTHER" id="PTHR44229">
    <property type="entry name" value="15-HYDROXYPROSTAGLANDIN DEHYDROGENASE [NAD(+)]"/>
    <property type="match status" value="1"/>
</dbReference>
<comment type="caution">
    <text evidence="3">The sequence shown here is derived from an EMBL/GenBank/DDBJ whole genome shotgun (WGS) entry which is preliminary data.</text>
</comment>
<dbReference type="PANTHER" id="PTHR44229:SF8">
    <property type="entry name" value="ALCOHOL DEHYDROGENASE-RELATED"/>
    <property type="match status" value="1"/>
</dbReference>
<dbReference type="FunFam" id="3.40.50.720:FF:000084">
    <property type="entry name" value="Short-chain dehydrogenase reductase"/>
    <property type="match status" value="1"/>
</dbReference>
<name>A0ABD2BWZ2_VESMC</name>
<reference evidence="3 4" key="1">
    <citation type="journal article" date="2024" name="Ann. Entomol. Soc. Am.">
        <title>Genomic analyses of the southern and eastern yellowjacket wasps (Hymenoptera: Vespidae) reveal evolutionary signatures of social life.</title>
        <authorList>
            <person name="Catto M.A."/>
            <person name="Caine P.B."/>
            <person name="Orr S.E."/>
            <person name="Hunt B.G."/>
            <person name="Goodisman M.A.D."/>
        </authorList>
    </citation>
    <scope>NUCLEOTIDE SEQUENCE [LARGE SCALE GENOMIC DNA]</scope>
    <source>
        <strain evidence="3">232</strain>
        <tissue evidence="3">Head and thorax</tissue>
    </source>
</reference>
<organism evidence="3 4">
    <name type="scientific">Vespula maculifrons</name>
    <name type="common">Eastern yellow jacket</name>
    <name type="synonym">Wasp</name>
    <dbReference type="NCBI Taxonomy" id="7453"/>
    <lineage>
        <taxon>Eukaryota</taxon>
        <taxon>Metazoa</taxon>
        <taxon>Ecdysozoa</taxon>
        <taxon>Arthropoda</taxon>
        <taxon>Hexapoda</taxon>
        <taxon>Insecta</taxon>
        <taxon>Pterygota</taxon>
        <taxon>Neoptera</taxon>
        <taxon>Endopterygota</taxon>
        <taxon>Hymenoptera</taxon>
        <taxon>Apocrita</taxon>
        <taxon>Aculeata</taxon>
        <taxon>Vespoidea</taxon>
        <taxon>Vespidae</taxon>
        <taxon>Vespinae</taxon>
        <taxon>Vespula</taxon>
    </lineage>
</organism>
<dbReference type="EMBL" id="JAYRBN010000065">
    <property type="protein sequence ID" value="KAL2737114.1"/>
    <property type="molecule type" value="Genomic_DNA"/>
</dbReference>
<keyword evidence="4" id="KW-1185">Reference proteome</keyword>
<dbReference type="Pfam" id="PF00106">
    <property type="entry name" value="adh_short"/>
    <property type="match status" value="2"/>
</dbReference>
<accession>A0ABD2BWZ2</accession>
<dbReference type="Proteomes" id="UP001607303">
    <property type="component" value="Unassembled WGS sequence"/>
</dbReference>
<dbReference type="PRINTS" id="PR01167">
    <property type="entry name" value="INSADHFAMILY"/>
</dbReference>
<dbReference type="PRINTS" id="PR00080">
    <property type="entry name" value="SDRFAMILY"/>
</dbReference>
<keyword evidence="2" id="KW-0560">Oxidoreductase</keyword>
<protein>
    <submittedName>
        <fullName evidence="3">Peroxisomal hydratase-dehydrogenase-epimerase-like</fullName>
    </submittedName>
</protein>
<comment type="similarity">
    <text evidence="1">Belongs to the short-chain dehydrogenases/reductases (SDR) family.</text>
</comment>
<dbReference type="AlphaFoldDB" id="A0ABD2BWZ2"/>
<evidence type="ECO:0000256" key="1">
    <source>
        <dbReference type="ARBA" id="ARBA00006484"/>
    </source>
</evidence>
<dbReference type="InterPro" id="IPR002347">
    <property type="entry name" value="SDR_fam"/>
</dbReference>
<evidence type="ECO:0000313" key="4">
    <source>
        <dbReference type="Proteomes" id="UP001607303"/>
    </source>
</evidence>
<evidence type="ECO:0000256" key="2">
    <source>
        <dbReference type="ARBA" id="ARBA00023002"/>
    </source>
</evidence>